<name>D8SWH8_SELML</name>
<feature type="non-terminal residue" evidence="4">
    <location>
        <position position="367"/>
    </location>
</feature>
<dbReference type="FunCoup" id="D8SWH8">
    <property type="interactions" value="549"/>
</dbReference>
<keyword evidence="5" id="KW-1185">Reference proteome</keyword>
<dbReference type="FunFam" id="3.40.50.2000:FF:000056">
    <property type="entry name" value="Glycosyltransferase"/>
    <property type="match status" value="1"/>
</dbReference>
<dbReference type="InterPro" id="IPR002213">
    <property type="entry name" value="UDP_glucos_trans"/>
</dbReference>
<dbReference type="SUPFAM" id="SSF53756">
    <property type="entry name" value="UDP-Glycosyltransferase/glycogen phosphorylase"/>
    <property type="match status" value="1"/>
</dbReference>
<evidence type="ECO:0000256" key="3">
    <source>
        <dbReference type="RuleBase" id="RU003718"/>
    </source>
</evidence>
<dbReference type="eggNOG" id="KOG1192">
    <property type="taxonomic scope" value="Eukaryota"/>
</dbReference>
<dbReference type="OMA" id="HVTCLIP"/>
<dbReference type="InParanoid" id="D8SWH8"/>
<organism evidence="5">
    <name type="scientific">Selaginella moellendorffii</name>
    <name type="common">Spikemoss</name>
    <dbReference type="NCBI Taxonomy" id="88036"/>
    <lineage>
        <taxon>Eukaryota</taxon>
        <taxon>Viridiplantae</taxon>
        <taxon>Streptophyta</taxon>
        <taxon>Embryophyta</taxon>
        <taxon>Tracheophyta</taxon>
        <taxon>Lycopodiopsida</taxon>
        <taxon>Selaginellales</taxon>
        <taxon>Selaginellaceae</taxon>
        <taxon>Selaginella</taxon>
    </lineage>
</organism>
<sequence length="367" mass="40891">PSDYSRQKIALAALLEELKVSSSSPCCVIVDMILNWSEELLVKTGLPRFILYPAAPNYLALSLHARSLYRKKLLPVKFPGFETMKVEGLLPLYRRDVPDAMTDDGHCLYPLHMGFNEHIISSDGILFNSFTELEPELFKALAESFEEIKHHELLPIGPLFPSKYFATKESAVLRSSEEERCQSWLDEQPVESVLYVSFGSFALLTPRQISELALGLEASQQRFLWVVPVKNKSIEELEVLLPEGFLKRTEERGLVLPGWAPQHLILAHSSLGGFIMHCGWNSTLEAITLAGVPLIGWPFLGDQAPNCRYLVDGLRIGVEVIGNDNGLVDSNEVERVVREIMDSPGMKNRVKEFKAAASRAVAQGGSS</sequence>
<gene>
    <name evidence="4" type="ORF">SELMODRAFT_12778</name>
</gene>
<keyword evidence="2 3" id="KW-0808">Transferase</keyword>
<dbReference type="Proteomes" id="UP000001514">
    <property type="component" value="Unassembled WGS sequence"/>
</dbReference>
<comment type="similarity">
    <text evidence="1 3">Belongs to the UDP-glycosyltransferase family.</text>
</comment>
<dbReference type="GO" id="GO:0035251">
    <property type="term" value="F:UDP-glucosyltransferase activity"/>
    <property type="evidence" value="ECO:0000318"/>
    <property type="project" value="GO_Central"/>
</dbReference>
<keyword evidence="3" id="KW-0328">Glycosyltransferase</keyword>
<dbReference type="PROSITE" id="PS00375">
    <property type="entry name" value="UDPGT"/>
    <property type="match status" value="1"/>
</dbReference>
<dbReference type="InterPro" id="IPR035595">
    <property type="entry name" value="UDP_glycos_trans_CS"/>
</dbReference>
<dbReference type="EMBL" id="GL377648">
    <property type="protein sequence ID" value="EFJ11229.1"/>
    <property type="molecule type" value="Genomic_DNA"/>
</dbReference>
<dbReference type="AlphaFoldDB" id="D8SWH8"/>
<feature type="non-terminal residue" evidence="4">
    <location>
        <position position="1"/>
    </location>
</feature>
<dbReference type="PANTHER" id="PTHR48045:SF31">
    <property type="entry name" value="UDP-GLYCOSYLTRANSFERASE 76B1-LIKE"/>
    <property type="match status" value="1"/>
</dbReference>
<dbReference type="PANTHER" id="PTHR48045">
    <property type="entry name" value="UDP-GLYCOSYLTRANSFERASE 72B1"/>
    <property type="match status" value="1"/>
</dbReference>
<dbReference type="Gramene" id="EFJ11229">
    <property type="protein sequence ID" value="EFJ11229"/>
    <property type="gene ID" value="SELMODRAFT_12778"/>
</dbReference>
<evidence type="ECO:0000256" key="2">
    <source>
        <dbReference type="ARBA" id="ARBA00022679"/>
    </source>
</evidence>
<reference evidence="4 5" key="1">
    <citation type="journal article" date="2011" name="Science">
        <title>The Selaginella genome identifies genetic changes associated with the evolution of vascular plants.</title>
        <authorList>
            <person name="Banks J.A."/>
            <person name="Nishiyama T."/>
            <person name="Hasebe M."/>
            <person name="Bowman J.L."/>
            <person name="Gribskov M."/>
            <person name="dePamphilis C."/>
            <person name="Albert V.A."/>
            <person name="Aono N."/>
            <person name="Aoyama T."/>
            <person name="Ambrose B.A."/>
            <person name="Ashton N.W."/>
            <person name="Axtell M.J."/>
            <person name="Barker E."/>
            <person name="Barker M.S."/>
            <person name="Bennetzen J.L."/>
            <person name="Bonawitz N.D."/>
            <person name="Chapple C."/>
            <person name="Cheng C."/>
            <person name="Correa L.G."/>
            <person name="Dacre M."/>
            <person name="DeBarry J."/>
            <person name="Dreyer I."/>
            <person name="Elias M."/>
            <person name="Engstrom E.M."/>
            <person name="Estelle M."/>
            <person name="Feng L."/>
            <person name="Finet C."/>
            <person name="Floyd S.K."/>
            <person name="Frommer W.B."/>
            <person name="Fujita T."/>
            <person name="Gramzow L."/>
            <person name="Gutensohn M."/>
            <person name="Harholt J."/>
            <person name="Hattori M."/>
            <person name="Heyl A."/>
            <person name="Hirai T."/>
            <person name="Hiwatashi Y."/>
            <person name="Ishikawa M."/>
            <person name="Iwata M."/>
            <person name="Karol K.G."/>
            <person name="Koehler B."/>
            <person name="Kolukisaoglu U."/>
            <person name="Kubo M."/>
            <person name="Kurata T."/>
            <person name="Lalonde S."/>
            <person name="Li K."/>
            <person name="Li Y."/>
            <person name="Litt A."/>
            <person name="Lyons E."/>
            <person name="Manning G."/>
            <person name="Maruyama T."/>
            <person name="Michael T.P."/>
            <person name="Mikami K."/>
            <person name="Miyazaki S."/>
            <person name="Morinaga S."/>
            <person name="Murata T."/>
            <person name="Mueller-Roeber B."/>
            <person name="Nelson D.R."/>
            <person name="Obara M."/>
            <person name="Oguri Y."/>
            <person name="Olmstead R.G."/>
            <person name="Onodera N."/>
            <person name="Petersen B.L."/>
            <person name="Pils B."/>
            <person name="Prigge M."/>
            <person name="Rensing S.A."/>
            <person name="Riano-Pachon D.M."/>
            <person name="Roberts A.W."/>
            <person name="Sato Y."/>
            <person name="Scheller H.V."/>
            <person name="Schulz B."/>
            <person name="Schulz C."/>
            <person name="Shakirov E.V."/>
            <person name="Shibagaki N."/>
            <person name="Shinohara N."/>
            <person name="Shippen D.E."/>
            <person name="Soerensen I."/>
            <person name="Sotooka R."/>
            <person name="Sugimoto N."/>
            <person name="Sugita M."/>
            <person name="Sumikawa N."/>
            <person name="Tanurdzic M."/>
            <person name="Theissen G."/>
            <person name="Ulvskov P."/>
            <person name="Wakazuki S."/>
            <person name="Weng J.K."/>
            <person name="Willats W.W."/>
            <person name="Wipf D."/>
            <person name="Wolf P.G."/>
            <person name="Yang L."/>
            <person name="Zimmer A.D."/>
            <person name="Zhu Q."/>
            <person name="Mitros T."/>
            <person name="Hellsten U."/>
            <person name="Loque D."/>
            <person name="Otillar R."/>
            <person name="Salamov A."/>
            <person name="Schmutz J."/>
            <person name="Shapiro H."/>
            <person name="Lindquist E."/>
            <person name="Lucas S."/>
            <person name="Rokhsar D."/>
            <person name="Grigoriev I.V."/>
        </authorList>
    </citation>
    <scope>NUCLEOTIDE SEQUENCE [LARGE SCALE GENOMIC DNA]</scope>
</reference>
<dbReference type="Pfam" id="PF00201">
    <property type="entry name" value="UDPGT"/>
    <property type="match status" value="1"/>
</dbReference>
<proteinExistence type="inferred from homology"/>
<evidence type="ECO:0000313" key="4">
    <source>
        <dbReference type="EMBL" id="EFJ11229.1"/>
    </source>
</evidence>
<dbReference type="HOGENOM" id="CLU_001724_3_2_1"/>
<dbReference type="Gene3D" id="3.40.50.2000">
    <property type="entry name" value="Glycogen Phosphorylase B"/>
    <property type="match status" value="2"/>
</dbReference>
<protein>
    <submittedName>
        <fullName evidence="4">Uncharacterized protein</fullName>
    </submittedName>
</protein>
<dbReference type="CDD" id="cd03784">
    <property type="entry name" value="GT1_Gtf-like"/>
    <property type="match status" value="1"/>
</dbReference>
<accession>D8SWH8</accession>
<evidence type="ECO:0000256" key="1">
    <source>
        <dbReference type="ARBA" id="ARBA00009995"/>
    </source>
</evidence>
<evidence type="ECO:0000313" key="5">
    <source>
        <dbReference type="Proteomes" id="UP000001514"/>
    </source>
</evidence>
<dbReference type="KEGG" id="smo:SELMODRAFT_12778"/>